<organism evidence="5 6">
    <name type="scientific">Agathobacter rectalis</name>
    <dbReference type="NCBI Taxonomy" id="39491"/>
    <lineage>
        <taxon>Bacteria</taxon>
        <taxon>Bacillati</taxon>
        <taxon>Bacillota</taxon>
        <taxon>Clostridia</taxon>
        <taxon>Lachnospirales</taxon>
        <taxon>Lachnospiraceae</taxon>
        <taxon>Agathobacter</taxon>
    </lineage>
</organism>
<sequence length="350" mass="39972">MIFYKKFKFSGVIFMAIKYKWLEERLKILIKKSVDSGIIRLPTEADLCDRYKVSRQTVRQALSLLEKEGLIEKRQGSGSYITGLSSLSEQNIIELILPTDSEYIYPKMLYELRSRLLTDGFSLHANITHDEFYHERIVLQKLLSNPPRVLLVIPVHTSIPNPNIELYHTLQKRSCHIIFLKEAYTQLSDCICIGCDYEGAAADIVRYLIAEGHHSIGAILNPLSQNGIDKYNGFIRSMISANAMPPDTMVKWLTATDEDFIKKAVQTLSETCTAVICDNDQIAYEVMNQKPTFKVFSFDNSYLRLLKEDAFLSVDIDKKLFINIIASTVKNVLRGQKCSSIMLPFCFDIL</sequence>
<dbReference type="InterPro" id="IPR036390">
    <property type="entry name" value="WH_DNA-bd_sf"/>
</dbReference>
<evidence type="ECO:0000259" key="4">
    <source>
        <dbReference type="PROSITE" id="PS50949"/>
    </source>
</evidence>
<evidence type="ECO:0000256" key="3">
    <source>
        <dbReference type="ARBA" id="ARBA00023163"/>
    </source>
</evidence>
<keyword evidence="3" id="KW-0804">Transcription</keyword>
<feature type="domain" description="HTH gntR-type" evidence="4">
    <location>
        <begin position="16"/>
        <end position="84"/>
    </location>
</feature>
<keyword evidence="1" id="KW-0805">Transcription regulation</keyword>
<proteinExistence type="predicted"/>
<dbReference type="PRINTS" id="PR00035">
    <property type="entry name" value="HTHGNTR"/>
</dbReference>
<dbReference type="Proteomes" id="UP000324327">
    <property type="component" value="Unassembled WGS sequence"/>
</dbReference>
<dbReference type="GO" id="GO:0003700">
    <property type="term" value="F:DNA-binding transcription factor activity"/>
    <property type="evidence" value="ECO:0007669"/>
    <property type="project" value="InterPro"/>
</dbReference>
<accession>A0A5S4VPU7</accession>
<dbReference type="CDD" id="cd07377">
    <property type="entry name" value="WHTH_GntR"/>
    <property type="match status" value="1"/>
</dbReference>
<dbReference type="Gene3D" id="3.40.50.2300">
    <property type="match status" value="2"/>
</dbReference>
<dbReference type="SUPFAM" id="SSF53822">
    <property type="entry name" value="Periplasmic binding protein-like I"/>
    <property type="match status" value="1"/>
</dbReference>
<comment type="caution">
    <text evidence="5">The sequence shown here is derived from an EMBL/GenBank/DDBJ whole genome shotgun (WGS) entry which is preliminary data.</text>
</comment>
<dbReference type="PANTHER" id="PTHR30146:SF150">
    <property type="entry name" value="ARABINOSE METABOLISM TRANSCRIPTIONAL REPRESSOR"/>
    <property type="match status" value="1"/>
</dbReference>
<dbReference type="InterPro" id="IPR028082">
    <property type="entry name" value="Peripla_BP_I"/>
</dbReference>
<evidence type="ECO:0000256" key="1">
    <source>
        <dbReference type="ARBA" id="ARBA00023015"/>
    </source>
</evidence>
<name>A0A5S4VPU7_9FIRM</name>
<dbReference type="EMBL" id="VSTF01000006">
    <property type="protein sequence ID" value="TYL59918.1"/>
    <property type="molecule type" value="Genomic_DNA"/>
</dbReference>
<evidence type="ECO:0000313" key="5">
    <source>
        <dbReference type="EMBL" id="TYL59918.1"/>
    </source>
</evidence>
<dbReference type="Gene3D" id="1.10.10.10">
    <property type="entry name" value="Winged helix-like DNA-binding domain superfamily/Winged helix DNA-binding domain"/>
    <property type="match status" value="1"/>
</dbReference>
<dbReference type="InterPro" id="IPR000524">
    <property type="entry name" value="Tscrpt_reg_HTH_GntR"/>
</dbReference>
<reference evidence="5 6" key="1">
    <citation type="submission" date="2019-08" db="EMBL/GenBank/DDBJ databases">
        <authorList>
            <person name="Duncan S."/>
            <person name="Walker A."/>
        </authorList>
    </citation>
    <scope>NUCLEOTIDE SEQUENCE [LARGE SCALE GENOMIC DNA]</scope>
    <source>
        <strain evidence="5 6">T3WBe13</strain>
    </source>
</reference>
<keyword evidence="2" id="KW-0238">DNA-binding</keyword>
<dbReference type="PROSITE" id="PS50949">
    <property type="entry name" value="HTH_GNTR"/>
    <property type="match status" value="1"/>
</dbReference>
<dbReference type="GO" id="GO:0000976">
    <property type="term" value="F:transcription cis-regulatory region binding"/>
    <property type="evidence" value="ECO:0007669"/>
    <property type="project" value="TreeGrafter"/>
</dbReference>
<reference evidence="5 6" key="2">
    <citation type="submission" date="2019-09" db="EMBL/GenBank/DDBJ databases">
        <title>Strain-level analysis of Eubacterium rectale using genomes from metagenomes.</title>
        <authorList>
            <person name="Karcher N."/>
            <person name="Segata N."/>
        </authorList>
    </citation>
    <scope>NUCLEOTIDE SEQUENCE [LARGE SCALE GENOMIC DNA]</scope>
    <source>
        <strain evidence="5 6">T3WBe13</strain>
    </source>
</reference>
<evidence type="ECO:0000313" key="6">
    <source>
        <dbReference type="Proteomes" id="UP000324327"/>
    </source>
</evidence>
<dbReference type="Pfam" id="PF00392">
    <property type="entry name" value="GntR"/>
    <property type="match status" value="1"/>
</dbReference>
<dbReference type="InterPro" id="IPR036388">
    <property type="entry name" value="WH-like_DNA-bd_sf"/>
</dbReference>
<dbReference type="AlphaFoldDB" id="A0A5S4VPU7"/>
<evidence type="ECO:0000256" key="2">
    <source>
        <dbReference type="ARBA" id="ARBA00023125"/>
    </source>
</evidence>
<dbReference type="PANTHER" id="PTHR30146">
    <property type="entry name" value="LACI-RELATED TRANSCRIPTIONAL REPRESSOR"/>
    <property type="match status" value="1"/>
</dbReference>
<gene>
    <name evidence="5" type="ORF">FYL31_07285</name>
</gene>
<dbReference type="SUPFAM" id="SSF46785">
    <property type="entry name" value="Winged helix' DNA-binding domain"/>
    <property type="match status" value="1"/>
</dbReference>
<dbReference type="SMART" id="SM00345">
    <property type="entry name" value="HTH_GNTR"/>
    <property type="match status" value="1"/>
</dbReference>
<protein>
    <submittedName>
        <fullName evidence="5">GntR family transcriptional regulator</fullName>
    </submittedName>
</protein>